<dbReference type="AlphaFoldDB" id="A0A151IB53"/>
<sequence>MFTSLRTTLWFQDFITKQVPGYDTRAYCKFCKCELTARYADLIVHSKTNKHTEAAKPFSSQRQQKLSFPEHHLISSAIEGSMVLFICAHTAIISSDHLGEMCNNIFKDSQAAQHIRLHRTKSSEIIKNVLGPHFLNDLLSDVGNGKYSLLLDESNDVSVNKLLGIVIIYYSNKHGKTISSFLALTKLETCDADSIVNALKKTLNDMKLDLQNLIAIGTDNASVMVGINNGVYAKLKAEVPSLILIRCLCHSLQLAVSHAMTDTLPRNINFLIHETYNWFSKSATRQIKYTQLYETINFGVQPLQILQVSNTRWLSIEAAVNRILHQWLELKTHFNITRLSEKSYTGEILYNMYCDETNMLYLLFLKPILSEIQVVNKAFQSEKNDHLKLLNDLSLLVQGISRKLVLPSCNVDPLLNSIEEHLDPQPYLGHSFETKIEHLRKDGKINIRDEQCIRDRCKSFLHSLFKQLKQRLPENVAILKKISLLSVDNVLRANKEPIQSLLEYMGNSKDIDVIELQLSKISLINWTYKTDTTAFWNEVSKYRDASGNNPFAELVTFALSMLILPYSNAQVERIFSQLNLVKNKVRNRMSIEMANAILMIRFGLKRNDKCCHNYVLPSKVVHKIGSKETYTNKNKTTTSSSQETNNNAIIDLCFDQYD</sequence>
<dbReference type="InterPro" id="IPR008906">
    <property type="entry name" value="HATC_C_dom"/>
</dbReference>
<evidence type="ECO:0000313" key="3">
    <source>
        <dbReference type="Proteomes" id="UP000078542"/>
    </source>
</evidence>
<name>A0A151IB53_9HYME</name>
<evidence type="ECO:0000313" key="2">
    <source>
        <dbReference type="EMBL" id="KYM96841.1"/>
    </source>
</evidence>
<dbReference type="Proteomes" id="UP000078542">
    <property type="component" value="Unassembled WGS sequence"/>
</dbReference>
<proteinExistence type="predicted"/>
<evidence type="ECO:0000259" key="1">
    <source>
        <dbReference type="Pfam" id="PF05699"/>
    </source>
</evidence>
<dbReference type="InterPro" id="IPR012337">
    <property type="entry name" value="RNaseH-like_sf"/>
</dbReference>
<protein>
    <recommendedName>
        <fullName evidence="1">HAT C-terminal dimerisation domain-containing protein</fullName>
    </recommendedName>
</protein>
<organism evidence="2 3">
    <name type="scientific">Cyphomyrmex costatus</name>
    <dbReference type="NCBI Taxonomy" id="456900"/>
    <lineage>
        <taxon>Eukaryota</taxon>
        <taxon>Metazoa</taxon>
        <taxon>Ecdysozoa</taxon>
        <taxon>Arthropoda</taxon>
        <taxon>Hexapoda</taxon>
        <taxon>Insecta</taxon>
        <taxon>Pterygota</taxon>
        <taxon>Neoptera</taxon>
        <taxon>Endopterygota</taxon>
        <taxon>Hymenoptera</taxon>
        <taxon>Apocrita</taxon>
        <taxon>Aculeata</taxon>
        <taxon>Formicoidea</taxon>
        <taxon>Formicidae</taxon>
        <taxon>Myrmicinae</taxon>
        <taxon>Cyphomyrmex</taxon>
    </lineage>
</organism>
<dbReference type="GO" id="GO:0046983">
    <property type="term" value="F:protein dimerization activity"/>
    <property type="evidence" value="ECO:0007669"/>
    <property type="project" value="InterPro"/>
</dbReference>
<feature type="domain" description="HAT C-terminal dimerisation" evidence="1">
    <location>
        <begin position="551"/>
        <end position="601"/>
    </location>
</feature>
<dbReference type="PANTHER" id="PTHR37162:SF1">
    <property type="entry name" value="BED-TYPE DOMAIN-CONTAINING PROTEIN"/>
    <property type="match status" value="1"/>
</dbReference>
<gene>
    <name evidence="2" type="ORF">ALC62_12492</name>
</gene>
<dbReference type="Pfam" id="PF05699">
    <property type="entry name" value="Dimer_Tnp_hAT"/>
    <property type="match status" value="1"/>
</dbReference>
<keyword evidence="3" id="KW-1185">Reference proteome</keyword>
<reference evidence="2 3" key="1">
    <citation type="submission" date="2016-03" db="EMBL/GenBank/DDBJ databases">
        <title>Cyphomyrmex costatus WGS genome.</title>
        <authorList>
            <person name="Nygaard S."/>
            <person name="Hu H."/>
            <person name="Boomsma J."/>
            <person name="Zhang G."/>
        </authorList>
    </citation>
    <scope>NUCLEOTIDE SEQUENCE [LARGE SCALE GENOMIC DNA]</scope>
    <source>
        <strain evidence="2">MS0001</strain>
        <tissue evidence="2">Whole body</tissue>
    </source>
</reference>
<dbReference type="PANTHER" id="PTHR37162">
    <property type="entry name" value="HAT FAMILY DIMERISATION DOMAINCONTAINING PROTEIN-RELATED"/>
    <property type="match status" value="1"/>
</dbReference>
<dbReference type="EMBL" id="KQ978137">
    <property type="protein sequence ID" value="KYM96841.1"/>
    <property type="molecule type" value="Genomic_DNA"/>
</dbReference>
<dbReference type="SUPFAM" id="SSF53098">
    <property type="entry name" value="Ribonuclease H-like"/>
    <property type="match status" value="1"/>
</dbReference>
<accession>A0A151IB53</accession>